<name>A0A183T959_SCHSO</name>
<evidence type="ECO:0000313" key="1">
    <source>
        <dbReference type="WBParaSite" id="SSLN_0001350801-mRNA-1"/>
    </source>
</evidence>
<organism evidence="1">
    <name type="scientific">Schistocephalus solidus</name>
    <name type="common">Tapeworm</name>
    <dbReference type="NCBI Taxonomy" id="70667"/>
    <lineage>
        <taxon>Eukaryota</taxon>
        <taxon>Metazoa</taxon>
        <taxon>Spiralia</taxon>
        <taxon>Lophotrochozoa</taxon>
        <taxon>Platyhelminthes</taxon>
        <taxon>Cestoda</taxon>
        <taxon>Eucestoda</taxon>
        <taxon>Diphyllobothriidea</taxon>
        <taxon>Diphyllobothriidae</taxon>
        <taxon>Schistocephalus</taxon>
    </lineage>
</organism>
<dbReference type="AlphaFoldDB" id="A0A183T959"/>
<proteinExistence type="predicted"/>
<accession>A0A183T959</accession>
<protein>
    <submittedName>
        <fullName evidence="1">Endo/exonuclease/phosphatase domain-containing protein</fullName>
    </submittedName>
</protein>
<reference evidence="1" key="1">
    <citation type="submission" date="2016-06" db="UniProtKB">
        <authorList>
            <consortium name="WormBaseParasite"/>
        </authorList>
    </citation>
    <scope>IDENTIFICATION</scope>
</reference>
<sequence>LLATVPKVDKLIVLGDFNARVGMDHAACQGVLDPQGLESVAYKAANMTLPPDHAIGPVLLSTDWKYKNSEGFSMKFFKSDENGKCFSGNDDLEDFPQCKISLSWSSLAFVRPLLAWHAPVSRQLYDFLLGQAPGHQFPQSYSYDSFDCHPRVEDASLSTCIVLVIPFFVRRA</sequence>
<dbReference type="WBParaSite" id="SSLN_0001350801-mRNA-1">
    <property type="protein sequence ID" value="SSLN_0001350801-mRNA-1"/>
    <property type="gene ID" value="SSLN_0001350801"/>
</dbReference>